<dbReference type="EMBL" id="UINC01006564">
    <property type="protein sequence ID" value="SVA28295.1"/>
    <property type="molecule type" value="Genomic_DNA"/>
</dbReference>
<name>A0A381UJG0_9ZZZZ</name>
<evidence type="ECO:0000256" key="1">
    <source>
        <dbReference type="SAM" id="MobiDB-lite"/>
    </source>
</evidence>
<dbReference type="AlphaFoldDB" id="A0A381UJG0"/>
<organism evidence="2">
    <name type="scientific">marine metagenome</name>
    <dbReference type="NCBI Taxonomy" id="408172"/>
    <lineage>
        <taxon>unclassified sequences</taxon>
        <taxon>metagenomes</taxon>
        <taxon>ecological metagenomes</taxon>
    </lineage>
</organism>
<evidence type="ECO:0000313" key="2">
    <source>
        <dbReference type="EMBL" id="SVA28295.1"/>
    </source>
</evidence>
<accession>A0A381UJG0</accession>
<feature type="compositionally biased region" description="Polar residues" evidence="1">
    <location>
        <begin position="86"/>
        <end position="111"/>
    </location>
</feature>
<sequence>MGCVLSVDGLPHRGGCALLGCLSDLAGAQTAGANTDSFDASVDYRSDHLNVCLESPRGHIVGVADVTAYPRTLTTNFTPSRHFGFSSMSSGTPQTTSAMRSYSTKRTNNYSIREEVRQ</sequence>
<gene>
    <name evidence="2" type="ORF">METZ01_LOCUS81149</name>
</gene>
<reference evidence="2" key="1">
    <citation type="submission" date="2018-05" db="EMBL/GenBank/DDBJ databases">
        <authorList>
            <person name="Lanie J.A."/>
            <person name="Ng W.-L."/>
            <person name="Kazmierczak K.M."/>
            <person name="Andrzejewski T.M."/>
            <person name="Davidsen T.M."/>
            <person name="Wayne K.J."/>
            <person name="Tettelin H."/>
            <person name="Glass J.I."/>
            <person name="Rusch D."/>
            <person name="Podicherti R."/>
            <person name="Tsui H.-C.T."/>
            <person name="Winkler M.E."/>
        </authorList>
    </citation>
    <scope>NUCLEOTIDE SEQUENCE</scope>
</reference>
<proteinExistence type="predicted"/>
<protein>
    <submittedName>
        <fullName evidence="2">Uncharacterized protein</fullName>
    </submittedName>
</protein>
<feature type="region of interest" description="Disordered" evidence="1">
    <location>
        <begin position="84"/>
        <end position="118"/>
    </location>
</feature>